<keyword evidence="2" id="KW-1185">Reference proteome</keyword>
<accession>A0ABY2IK87</accession>
<dbReference type="Proteomes" id="UP000297608">
    <property type="component" value="Unassembled WGS sequence"/>
</dbReference>
<proteinExistence type="predicted"/>
<name>A0ABY2IK87_9MICO</name>
<organism evidence="1 2">
    <name type="scientific">Cryobacterium algoricola</name>
    <dbReference type="NCBI Taxonomy" id="1259183"/>
    <lineage>
        <taxon>Bacteria</taxon>
        <taxon>Bacillati</taxon>
        <taxon>Actinomycetota</taxon>
        <taxon>Actinomycetes</taxon>
        <taxon>Micrococcales</taxon>
        <taxon>Microbacteriaceae</taxon>
        <taxon>Cryobacterium</taxon>
    </lineage>
</organism>
<reference evidence="1 2" key="1">
    <citation type="submission" date="2019-03" db="EMBL/GenBank/DDBJ databases">
        <title>Genomics of glacier-inhabiting Cryobacterium strains.</title>
        <authorList>
            <person name="Liu Q."/>
            <person name="Xin Y.-H."/>
        </authorList>
    </citation>
    <scope>NUCLEOTIDE SEQUENCE [LARGE SCALE GENOMIC DNA]</scope>
    <source>
        <strain evidence="1 2">MDB2-B</strain>
    </source>
</reference>
<protein>
    <recommendedName>
        <fullName evidence="3">GerMN domain-containing protein</fullName>
    </recommendedName>
</protein>
<dbReference type="EMBL" id="SOFG01000004">
    <property type="protein sequence ID" value="TFB90718.1"/>
    <property type="molecule type" value="Genomic_DNA"/>
</dbReference>
<evidence type="ECO:0000313" key="2">
    <source>
        <dbReference type="Proteomes" id="UP000297608"/>
    </source>
</evidence>
<evidence type="ECO:0008006" key="3">
    <source>
        <dbReference type="Google" id="ProtNLM"/>
    </source>
</evidence>
<sequence>MTPTTLRSTLRAGTRLAGTLIAVGVLAASLAACSMAEVPTEAAASAAADAVAVAETAAPTPTEEAISVLYSLSADAGTLTPVAGSTTEFALTLATADRHTVWFSDRPARLSGTLTTADLVRDWAGFGFVADPPTVAIVLHDAGNEADTLIAELSAPAYDAATDGFTATVRVLDEQTQQGVGGFEHFAGAADAALPESFTGVSIFINDESGVVVDGCLVAPYPTC</sequence>
<evidence type="ECO:0000313" key="1">
    <source>
        <dbReference type="EMBL" id="TFB90718.1"/>
    </source>
</evidence>
<gene>
    <name evidence="1" type="ORF">E3O44_03810</name>
</gene>
<dbReference type="PROSITE" id="PS51257">
    <property type="entry name" value="PROKAR_LIPOPROTEIN"/>
    <property type="match status" value="1"/>
</dbReference>
<dbReference type="RefSeq" id="WP_134532624.1">
    <property type="nucleotide sequence ID" value="NZ_SOFG01000004.1"/>
</dbReference>
<comment type="caution">
    <text evidence="1">The sequence shown here is derived from an EMBL/GenBank/DDBJ whole genome shotgun (WGS) entry which is preliminary data.</text>
</comment>